<dbReference type="CDD" id="cd01335">
    <property type="entry name" value="Radical_SAM"/>
    <property type="match status" value="1"/>
</dbReference>
<dbReference type="GO" id="GO:0046872">
    <property type="term" value="F:metal ion binding"/>
    <property type="evidence" value="ECO:0007669"/>
    <property type="project" value="UniProtKB-KW"/>
</dbReference>
<proteinExistence type="predicted"/>
<name>A0A840C7Q8_9HYPH</name>
<dbReference type="EMBL" id="JACIEN010000011">
    <property type="protein sequence ID" value="MBB4020062.1"/>
    <property type="molecule type" value="Genomic_DNA"/>
</dbReference>
<evidence type="ECO:0000256" key="4">
    <source>
        <dbReference type="ARBA" id="ARBA00022691"/>
    </source>
</evidence>
<dbReference type="InterPro" id="IPR007197">
    <property type="entry name" value="rSAM"/>
</dbReference>
<dbReference type="InterPro" id="IPR023404">
    <property type="entry name" value="rSAM_horseshoe"/>
</dbReference>
<dbReference type="Proteomes" id="UP000577362">
    <property type="component" value="Unassembled WGS sequence"/>
</dbReference>
<dbReference type="InterPro" id="IPR058240">
    <property type="entry name" value="rSAM_sf"/>
</dbReference>
<dbReference type="InterPro" id="IPR020612">
    <property type="entry name" value="Methylthiotransferase_CS"/>
</dbReference>
<evidence type="ECO:0000256" key="5">
    <source>
        <dbReference type="ARBA" id="ARBA00022723"/>
    </source>
</evidence>
<sequence>MGVEVVTFGCRLNIVESQVIKRHAEAAGHDALVVVNTCAVTGEAVRQARQTIRRLKRERPDVTVVVTGCAAQVDPASFATMPEVAKVLGNAEKLEAPSWRGLAEGEKAAVGDIMAVRETATHLVDGFDGHARAFLQVQNGCDHRCTFCIIPFGRGNSRSVPMGAVVEAVRRLVGNGYREVVLTGVDLTAYGRDLPGAPPLGRLVGQILKHVPDLPRLRLSSIDSVEADEELLAAIAGERRLMPHLHLSLQAGDDIILKRMKRRHLREDAIRFCESVRRARPDIVFGADIIAGFPTETEEMFERSLAIVGECGLTHLHVFPFSPRPGTPAARMPQLPREVVKERAGRLRAVGEEARRRFLATQVGTRQSVLVERGDVGHTEGFALVRLPSGLTVGDVVDVTIARHDGEALIAA</sequence>
<keyword evidence="4" id="KW-0949">S-adenosyl-L-methionine</keyword>
<dbReference type="SUPFAM" id="SSF102114">
    <property type="entry name" value="Radical SAM enzymes"/>
    <property type="match status" value="1"/>
</dbReference>
<dbReference type="RefSeq" id="WP_183318894.1">
    <property type="nucleotide sequence ID" value="NZ_JACIEN010000011.1"/>
</dbReference>
<evidence type="ECO:0000313" key="11">
    <source>
        <dbReference type="Proteomes" id="UP000577362"/>
    </source>
</evidence>
<evidence type="ECO:0000256" key="1">
    <source>
        <dbReference type="ARBA" id="ARBA00001966"/>
    </source>
</evidence>
<feature type="domain" description="Radical SAM core" evidence="9">
    <location>
        <begin position="127"/>
        <end position="357"/>
    </location>
</feature>
<evidence type="ECO:0000259" key="9">
    <source>
        <dbReference type="PROSITE" id="PS51918"/>
    </source>
</evidence>
<dbReference type="GO" id="GO:0051539">
    <property type="term" value="F:4 iron, 4 sulfur cluster binding"/>
    <property type="evidence" value="ECO:0007669"/>
    <property type="project" value="UniProtKB-KW"/>
</dbReference>
<dbReference type="EC" id="2.8.4.5" evidence="10"/>
<keyword evidence="2" id="KW-0004">4Fe-4S</keyword>
<evidence type="ECO:0000256" key="6">
    <source>
        <dbReference type="ARBA" id="ARBA00023004"/>
    </source>
</evidence>
<evidence type="ECO:0000259" key="8">
    <source>
        <dbReference type="PROSITE" id="PS51449"/>
    </source>
</evidence>
<dbReference type="Pfam" id="PF00919">
    <property type="entry name" value="UPF0004"/>
    <property type="match status" value="1"/>
</dbReference>
<dbReference type="PROSITE" id="PS01278">
    <property type="entry name" value="MTTASE_RADICAL"/>
    <property type="match status" value="1"/>
</dbReference>
<gene>
    <name evidence="10" type="ORF">GGR16_005124</name>
</gene>
<dbReference type="NCBIfam" id="TIGR00089">
    <property type="entry name" value="MiaB/RimO family radical SAM methylthiotransferase"/>
    <property type="match status" value="1"/>
</dbReference>
<dbReference type="InterPro" id="IPR038135">
    <property type="entry name" value="Methylthiotransferase_N_sf"/>
</dbReference>
<keyword evidence="5" id="KW-0479">Metal-binding</keyword>
<dbReference type="Gene3D" id="3.80.30.20">
    <property type="entry name" value="tm_1862 like domain"/>
    <property type="match status" value="1"/>
</dbReference>
<evidence type="ECO:0000256" key="3">
    <source>
        <dbReference type="ARBA" id="ARBA00022679"/>
    </source>
</evidence>
<dbReference type="SFLD" id="SFLDG01082">
    <property type="entry name" value="B12-binding_domain_containing"/>
    <property type="match status" value="1"/>
</dbReference>
<dbReference type="InterPro" id="IPR006467">
    <property type="entry name" value="MiaB-like_bact"/>
</dbReference>
<accession>A0A840C7Q8</accession>
<keyword evidence="11" id="KW-1185">Reference proteome</keyword>
<dbReference type="SMART" id="SM00729">
    <property type="entry name" value="Elp3"/>
    <property type="match status" value="1"/>
</dbReference>
<dbReference type="GO" id="GO:0035598">
    <property type="term" value="F:tRNA (N(6)-L-threonylcarbamoyladenosine(37)-C(2))-methylthiotransferase activity"/>
    <property type="evidence" value="ECO:0007669"/>
    <property type="project" value="UniProtKB-EC"/>
</dbReference>
<feature type="domain" description="MTTase N-terminal" evidence="8">
    <location>
        <begin position="1"/>
        <end position="105"/>
    </location>
</feature>
<dbReference type="PROSITE" id="PS51918">
    <property type="entry name" value="RADICAL_SAM"/>
    <property type="match status" value="1"/>
</dbReference>
<dbReference type="PANTHER" id="PTHR11918:SF45">
    <property type="entry name" value="THREONYLCARBAMOYLADENOSINE TRNA METHYLTHIOTRANSFERASE"/>
    <property type="match status" value="1"/>
</dbReference>
<dbReference type="Gene3D" id="3.40.50.12160">
    <property type="entry name" value="Methylthiotransferase, N-terminal domain"/>
    <property type="match status" value="1"/>
</dbReference>
<comment type="caution">
    <text evidence="10">The sequence shown here is derived from an EMBL/GenBank/DDBJ whole genome shotgun (WGS) entry which is preliminary data.</text>
</comment>
<dbReference type="Pfam" id="PF04055">
    <property type="entry name" value="Radical_SAM"/>
    <property type="match status" value="1"/>
</dbReference>
<keyword evidence="7" id="KW-0411">Iron-sulfur</keyword>
<dbReference type="InterPro" id="IPR006638">
    <property type="entry name" value="Elp3/MiaA/NifB-like_rSAM"/>
</dbReference>
<dbReference type="AlphaFoldDB" id="A0A840C7Q8"/>
<organism evidence="10 11">
    <name type="scientific">Chelatococcus caeni</name>
    <dbReference type="NCBI Taxonomy" id="1348468"/>
    <lineage>
        <taxon>Bacteria</taxon>
        <taxon>Pseudomonadati</taxon>
        <taxon>Pseudomonadota</taxon>
        <taxon>Alphaproteobacteria</taxon>
        <taxon>Hyphomicrobiales</taxon>
        <taxon>Chelatococcaceae</taxon>
        <taxon>Chelatococcus</taxon>
    </lineage>
</organism>
<reference evidence="10 11" key="1">
    <citation type="submission" date="2020-08" db="EMBL/GenBank/DDBJ databases">
        <title>Genomic Encyclopedia of Type Strains, Phase IV (KMG-IV): sequencing the most valuable type-strain genomes for metagenomic binning, comparative biology and taxonomic classification.</title>
        <authorList>
            <person name="Goeker M."/>
        </authorList>
    </citation>
    <scope>NUCLEOTIDE SEQUENCE [LARGE SCALE GENOMIC DNA]</scope>
    <source>
        <strain evidence="10 11">DSM 103737</strain>
    </source>
</reference>
<evidence type="ECO:0000313" key="10">
    <source>
        <dbReference type="EMBL" id="MBB4020062.1"/>
    </source>
</evidence>
<keyword evidence="3 10" id="KW-0808">Transferase</keyword>
<dbReference type="PANTHER" id="PTHR11918">
    <property type="entry name" value="RADICAL SAM PROTEINS"/>
    <property type="match status" value="1"/>
</dbReference>
<dbReference type="PROSITE" id="PS51449">
    <property type="entry name" value="MTTASE_N"/>
    <property type="match status" value="1"/>
</dbReference>
<dbReference type="InterPro" id="IPR005839">
    <property type="entry name" value="Methylthiotransferase"/>
</dbReference>
<protein>
    <submittedName>
        <fullName evidence="10">Threonylcarbamoyladenosine tRNA methylthiotransferase MtaB</fullName>
        <ecNumber evidence="10">2.8.4.5</ecNumber>
    </submittedName>
</protein>
<comment type="cofactor">
    <cofactor evidence="1">
        <name>[4Fe-4S] cluster</name>
        <dbReference type="ChEBI" id="CHEBI:49883"/>
    </cofactor>
</comment>
<evidence type="ECO:0000256" key="7">
    <source>
        <dbReference type="ARBA" id="ARBA00023014"/>
    </source>
</evidence>
<dbReference type="InterPro" id="IPR013848">
    <property type="entry name" value="Methylthiotransferase_N"/>
</dbReference>
<evidence type="ECO:0000256" key="2">
    <source>
        <dbReference type="ARBA" id="ARBA00022485"/>
    </source>
</evidence>
<dbReference type="SFLD" id="SFLDS00029">
    <property type="entry name" value="Radical_SAM"/>
    <property type="match status" value="1"/>
</dbReference>
<dbReference type="NCBIfam" id="TIGR01579">
    <property type="entry name" value="MiaB-like-C"/>
    <property type="match status" value="1"/>
</dbReference>
<keyword evidence="6" id="KW-0408">Iron</keyword>